<dbReference type="InterPro" id="IPR036390">
    <property type="entry name" value="WH_DNA-bd_sf"/>
</dbReference>
<dbReference type="GO" id="GO:0003677">
    <property type="term" value="F:DNA binding"/>
    <property type="evidence" value="ECO:0007669"/>
    <property type="project" value="UniProtKB-KW"/>
</dbReference>
<dbReference type="EMBL" id="PDNW01000013">
    <property type="protein sequence ID" value="PLC49054.1"/>
    <property type="molecule type" value="Genomic_DNA"/>
</dbReference>
<name>A0A2N4U208_9BURK</name>
<feature type="domain" description="HTH gntR-type" evidence="4">
    <location>
        <begin position="28"/>
        <end position="97"/>
    </location>
</feature>
<organism evidence="5 6">
    <name type="scientific">Pollutimonas subterranea</name>
    <dbReference type="NCBI Taxonomy" id="2045210"/>
    <lineage>
        <taxon>Bacteria</taxon>
        <taxon>Pseudomonadati</taxon>
        <taxon>Pseudomonadota</taxon>
        <taxon>Betaproteobacteria</taxon>
        <taxon>Burkholderiales</taxon>
        <taxon>Alcaligenaceae</taxon>
        <taxon>Pollutimonas</taxon>
    </lineage>
</organism>
<keyword evidence="6" id="KW-1185">Reference proteome</keyword>
<keyword evidence="3" id="KW-0804">Transcription</keyword>
<sequence>MKSKPPSRPDGVLPETRQNQFENLASPALLQEQVYRQITEKLITGELRPGDQLVLRQLSTAMGTSPMPVRDALQRLAAQGVLVGKRTLCVPTLSPRELADIRDIRQTLEGLAVVRAVKQADSEGLATLSSHYRQMEAAARNNDLHHFLKANAHFHLHIVRMAESPVLTGIIEPLWLRLGPAIKLSEQEQRQLHLTLPIHRRILDAFNARDVRAAEQALREDILDSFASLPGNFSSLE</sequence>
<evidence type="ECO:0000259" key="4">
    <source>
        <dbReference type="PROSITE" id="PS50949"/>
    </source>
</evidence>
<dbReference type="Pfam" id="PF07729">
    <property type="entry name" value="FCD"/>
    <property type="match status" value="1"/>
</dbReference>
<keyword evidence="1" id="KW-0805">Transcription regulation</keyword>
<dbReference type="Gene3D" id="1.10.10.10">
    <property type="entry name" value="Winged helix-like DNA-binding domain superfamily/Winged helix DNA-binding domain"/>
    <property type="match status" value="1"/>
</dbReference>
<dbReference type="GO" id="GO:0003700">
    <property type="term" value="F:DNA-binding transcription factor activity"/>
    <property type="evidence" value="ECO:0007669"/>
    <property type="project" value="InterPro"/>
</dbReference>
<dbReference type="InterPro" id="IPR000524">
    <property type="entry name" value="Tscrpt_reg_HTH_GntR"/>
</dbReference>
<gene>
    <name evidence="5" type="ORF">CR159_14930</name>
</gene>
<dbReference type="SMART" id="SM00895">
    <property type="entry name" value="FCD"/>
    <property type="match status" value="1"/>
</dbReference>
<dbReference type="SUPFAM" id="SSF46785">
    <property type="entry name" value="Winged helix' DNA-binding domain"/>
    <property type="match status" value="1"/>
</dbReference>
<dbReference type="Proteomes" id="UP000234190">
    <property type="component" value="Unassembled WGS sequence"/>
</dbReference>
<dbReference type="PANTHER" id="PTHR43537:SF39">
    <property type="entry name" value="HTH-TYPE TRANSCRIPTIONAL REGULATOR MCBR"/>
    <property type="match status" value="1"/>
</dbReference>
<dbReference type="PANTHER" id="PTHR43537">
    <property type="entry name" value="TRANSCRIPTIONAL REGULATOR, GNTR FAMILY"/>
    <property type="match status" value="1"/>
</dbReference>
<dbReference type="RefSeq" id="WP_102074762.1">
    <property type="nucleotide sequence ID" value="NZ_PDNW01000013.1"/>
</dbReference>
<dbReference type="InterPro" id="IPR011711">
    <property type="entry name" value="GntR_C"/>
</dbReference>
<evidence type="ECO:0000313" key="6">
    <source>
        <dbReference type="Proteomes" id="UP000234190"/>
    </source>
</evidence>
<keyword evidence="2" id="KW-0238">DNA-binding</keyword>
<dbReference type="SMART" id="SM00345">
    <property type="entry name" value="HTH_GNTR"/>
    <property type="match status" value="1"/>
</dbReference>
<dbReference type="SUPFAM" id="SSF48008">
    <property type="entry name" value="GntR ligand-binding domain-like"/>
    <property type="match status" value="1"/>
</dbReference>
<dbReference type="PROSITE" id="PS50949">
    <property type="entry name" value="HTH_GNTR"/>
    <property type="match status" value="1"/>
</dbReference>
<dbReference type="OrthoDB" id="9799812at2"/>
<dbReference type="InterPro" id="IPR036388">
    <property type="entry name" value="WH-like_DNA-bd_sf"/>
</dbReference>
<comment type="caution">
    <text evidence="5">The sequence shown here is derived from an EMBL/GenBank/DDBJ whole genome shotgun (WGS) entry which is preliminary data.</text>
</comment>
<evidence type="ECO:0000256" key="2">
    <source>
        <dbReference type="ARBA" id="ARBA00023125"/>
    </source>
</evidence>
<protein>
    <submittedName>
        <fullName evidence="5">GntR family transcriptional regulator</fullName>
    </submittedName>
</protein>
<dbReference type="Gene3D" id="1.20.120.530">
    <property type="entry name" value="GntR ligand-binding domain-like"/>
    <property type="match status" value="1"/>
</dbReference>
<dbReference type="AlphaFoldDB" id="A0A2N4U208"/>
<proteinExistence type="predicted"/>
<accession>A0A2N4U208</accession>
<evidence type="ECO:0000256" key="3">
    <source>
        <dbReference type="ARBA" id="ARBA00023163"/>
    </source>
</evidence>
<dbReference type="CDD" id="cd07377">
    <property type="entry name" value="WHTH_GntR"/>
    <property type="match status" value="1"/>
</dbReference>
<dbReference type="Pfam" id="PF00392">
    <property type="entry name" value="GntR"/>
    <property type="match status" value="1"/>
</dbReference>
<evidence type="ECO:0000313" key="5">
    <source>
        <dbReference type="EMBL" id="PLC49054.1"/>
    </source>
</evidence>
<dbReference type="InterPro" id="IPR008920">
    <property type="entry name" value="TF_FadR/GntR_C"/>
</dbReference>
<evidence type="ECO:0000256" key="1">
    <source>
        <dbReference type="ARBA" id="ARBA00023015"/>
    </source>
</evidence>
<reference evidence="5 6" key="1">
    <citation type="submission" date="2017-10" db="EMBL/GenBank/DDBJ databases">
        <title>Two draft genome sequences of Pusillimonas sp. strains isolated from a nitrate- and radionuclide-contaminated groundwater in Russia.</title>
        <authorList>
            <person name="Grouzdev D.S."/>
            <person name="Tourova T.P."/>
            <person name="Goeva M.A."/>
            <person name="Babich T.L."/>
            <person name="Sokolova D.S."/>
            <person name="Abdullin R."/>
            <person name="Poltaraus A.B."/>
            <person name="Toshchakov S.V."/>
            <person name="Nazina T.N."/>
        </authorList>
    </citation>
    <scope>NUCLEOTIDE SEQUENCE [LARGE SCALE GENOMIC DNA]</scope>
    <source>
        <strain evidence="5 6">JR1/69-3-13</strain>
    </source>
</reference>